<keyword evidence="5 9" id="KW-0808">Transferase</keyword>
<evidence type="ECO:0000256" key="4">
    <source>
        <dbReference type="ARBA" id="ARBA00022503"/>
    </source>
</evidence>
<evidence type="ECO:0000256" key="6">
    <source>
        <dbReference type="ARBA" id="ARBA00022777"/>
    </source>
</evidence>
<dbReference type="NCBIfam" id="TIGR00746">
    <property type="entry name" value="arcC"/>
    <property type="match status" value="1"/>
</dbReference>
<dbReference type="PIRSF" id="PIRSF000723">
    <property type="entry name" value="Carbamate_kin"/>
    <property type="match status" value="1"/>
</dbReference>
<evidence type="ECO:0000313" key="12">
    <source>
        <dbReference type="Proteomes" id="UP000515800"/>
    </source>
</evidence>
<dbReference type="GO" id="GO:0005829">
    <property type="term" value="C:cytosol"/>
    <property type="evidence" value="ECO:0007669"/>
    <property type="project" value="TreeGrafter"/>
</dbReference>
<evidence type="ECO:0000256" key="8">
    <source>
        <dbReference type="NCBIfam" id="TIGR00746"/>
    </source>
</evidence>
<keyword evidence="4" id="KW-0056">Arginine metabolism</keyword>
<reference evidence="11 12" key="1">
    <citation type="submission" date="2020-08" db="EMBL/GenBank/DDBJ databases">
        <title>Genome sequence of Weissella diestrammenae KACC 16890T.</title>
        <authorList>
            <person name="Hyun D.-W."/>
            <person name="Bae J.-W."/>
        </authorList>
    </citation>
    <scope>NUCLEOTIDE SEQUENCE [LARGE SCALE GENOMIC DNA]</scope>
    <source>
        <strain evidence="11 12">KACC 16890</strain>
    </source>
</reference>
<dbReference type="KEGG" id="wdi:H9L19_03820"/>
<evidence type="ECO:0000313" key="11">
    <source>
        <dbReference type="EMBL" id="QNN76079.1"/>
    </source>
</evidence>
<dbReference type="Gene3D" id="3.40.1160.10">
    <property type="entry name" value="Acetylglutamate kinase-like"/>
    <property type="match status" value="1"/>
</dbReference>
<dbReference type="AlphaFoldDB" id="A0A7G9T7K4"/>
<dbReference type="SUPFAM" id="SSF53633">
    <property type="entry name" value="Carbamate kinase-like"/>
    <property type="match status" value="1"/>
</dbReference>
<dbReference type="UniPathway" id="UPA00996">
    <property type="reaction ID" value="UER00366"/>
</dbReference>
<dbReference type="GO" id="GO:0019546">
    <property type="term" value="P:L-arginine deiminase pathway"/>
    <property type="evidence" value="ECO:0007669"/>
    <property type="project" value="TreeGrafter"/>
</dbReference>
<proteinExistence type="inferred from homology"/>
<sequence length="313" mass="33298">MMKRIVVALGGNAILTDDPTAAGQAKALEKTAQQLVKFVQAGYQLVVTHGNGPQVGNLLLQQEAGSSNKNPAMPLDTVGSMTQGEIGLWLSNALNKELNQLGLTDKRVATIMTRTEVDPADPAFSNPTKPIGPFYNHAEAEQIKAANPTWTLAEDAGRGYRRVVASPKPINILESQEIEKLVDDNTILIAGGGGGVPVIQKDGVYIGSEAVIDKDFTSEKIAELIQADQLIILTAVDNIAINFGQATEKKLTTVTVAEMQQYVQENQFAKGSMLPKVIAAMDFVNATGKEAVVTGLDNIEALMAEHAGTHIVA</sequence>
<organism evidence="11 12">
    <name type="scientific">Weissella diestrammenae</name>
    <dbReference type="NCBI Taxonomy" id="1162633"/>
    <lineage>
        <taxon>Bacteria</taxon>
        <taxon>Bacillati</taxon>
        <taxon>Bacillota</taxon>
        <taxon>Bacilli</taxon>
        <taxon>Lactobacillales</taxon>
        <taxon>Lactobacillaceae</taxon>
        <taxon>Weissella</taxon>
    </lineage>
</organism>
<dbReference type="NCBIfam" id="NF009007">
    <property type="entry name" value="PRK12352.1"/>
    <property type="match status" value="1"/>
</dbReference>
<comment type="similarity">
    <text evidence="2 9">Belongs to the carbamate kinase family.</text>
</comment>
<evidence type="ECO:0000256" key="2">
    <source>
        <dbReference type="ARBA" id="ARBA00011066"/>
    </source>
</evidence>
<evidence type="ECO:0000259" key="10">
    <source>
        <dbReference type="Pfam" id="PF00696"/>
    </source>
</evidence>
<dbReference type="PRINTS" id="PR01469">
    <property type="entry name" value="CARBMTKINASE"/>
</dbReference>
<dbReference type="Proteomes" id="UP000515800">
    <property type="component" value="Chromosome"/>
</dbReference>
<keyword evidence="12" id="KW-1185">Reference proteome</keyword>
<feature type="domain" description="Aspartate/glutamate/uridylate kinase" evidence="10">
    <location>
        <begin position="3"/>
        <end position="294"/>
    </location>
</feature>
<dbReference type="Pfam" id="PF00696">
    <property type="entry name" value="AA_kinase"/>
    <property type="match status" value="1"/>
</dbReference>
<evidence type="ECO:0000256" key="5">
    <source>
        <dbReference type="ARBA" id="ARBA00022679"/>
    </source>
</evidence>
<dbReference type="RefSeq" id="WP_187529907.1">
    <property type="nucleotide sequence ID" value="NZ_CP060724.1"/>
</dbReference>
<dbReference type="PANTHER" id="PTHR30409">
    <property type="entry name" value="CARBAMATE KINASE"/>
    <property type="match status" value="1"/>
</dbReference>
<dbReference type="CDD" id="cd04235">
    <property type="entry name" value="AAK_CK"/>
    <property type="match status" value="1"/>
</dbReference>
<dbReference type="InterPro" id="IPR001048">
    <property type="entry name" value="Asp/Glu/Uridylate_kinase"/>
</dbReference>
<gene>
    <name evidence="11" type="primary">arcC</name>
    <name evidence="11" type="ORF">H9L19_03820</name>
</gene>
<evidence type="ECO:0000256" key="3">
    <source>
        <dbReference type="ARBA" id="ARBA00013070"/>
    </source>
</evidence>
<evidence type="ECO:0000256" key="9">
    <source>
        <dbReference type="PIRNR" id="PIRNR000723"/>
    </source>
</evidence>
<dbReference type="PANTHER" id="PTHR30409:SF1">
    <property type="entry name" value="CARBAMATE KINASE-RELATED"/>
    <property type="match status" value="1"/>
</dbReference>
<accession>A0A7G9T7K4</accession>
<protein>
    <recommendedName>
        <fullName evidence="3 8">Carbamate kinase</fullName>
    </recommendedName>
</protein>
<dbReference type="InterPro" id="IPR036393">
    <property type="entry name" value="AceGlu_kinase-like_sf"/>
</dbReference>
<evidence type="ECO:0000256" key="7">
    <source>
        <dbReference type="ARBA" id="ARBA00048467"/>
    </source>
</evidence>
<dbReference type="EMBL" id="CP060724">
    <property type="protein sequence ID" value="QNN76079.1"/>
    <property type="molecule type" value="Genomic_DNA"/>
</dbReference>
<comment type="catalytic activity">
    <reaction evidence="7">
        <text>hydrogencarbonate + NH4(+) + ATP = carbamoyl phosphate + ADP + H2O + H(+)</text>
        <dbReference type="Rhea" id="RHEA:10152"/>
        <dbReference type="ChEBI" id="CHEBI:15377"/>
        <dbReference type="ChEBI" id="CHEBI:15378"/>
        <dbReference type="ChEBI" id="CHEBI:17544"/>
        <dbReference type="ChEBI" id="CHEBI:28938"/>
        <dbReference type="ChEBI" id="CHEBI:30616"/>
        <dbReference type="ChEBI" id="CHEBI:58228"/>
        <dbReference type="ChEBI" id="CHEBI:456216"/>
        <dbReference type="EC" id="2.7.2.2"/>
    </reaction>
</comment>
<name>A0A7G9T7K4_9LACO</name>
<comment type="pathway">
    <text evidence="1">Metabolic intermediate metabolism; carbamoyl phosphate degradation; CO(2) and NH(3) from carbamoyl phosphate: step 1/1.</text>
</comment>
<dbReference type="FunFam" id="3.40.1160.10:FF:000007">
    <property type="entry name" value="Carbamate kinase"/>
    <property type="match status" value="1"/>
</dbReference>
<evidence type="ECO:0000256" key="1">
    <source>
        <dbReference type="ARBA" id="ARBA00005118"/>
    </source>
</evidence>
<dbReference type="GO" id="GO:0008804">
    <property type="term" value="F:carbamate kinase activity"/>
    <property type="evidence" value="ECO:0007669"/>
    <property type="project" value="UniProtKB-UniRule"/>
</dbReference>
<dbReference type="InterPro" id="IPR003964">
    <property type="entry name" value="Carb_kinase"/>
</dbReference>
<keyword evidence="6 9" id="KW-0418">Kinase</keyword>